<dbReference type="EMBL" id="CAMGZC010002173">
    <property type="protein sequence ID" value="CAI0654498.1"/>
    <property type="molecule type" value="Genomic_DNA"/>
</dbReference>
<reference evidence="2" key="1">
    <citation type="submission" date="2022-08" db="EMBL/GenBank/DDBJ databases">
        <authorList>
            <person name="Giroux E."/>
            <person name="Giroux E."/>
        </authorList>
    </citation>
    <scope>NUCLEOTIDE SEQUENCE</scope>
    <source>
        <strain evidence="2">H1091258</strain>
    </source>
</reference>
<dbReference type="AlphaFoldDB" id="A0A9W4S7G3"/>
<dbReference type="Proteomes" id="UP001152533">
    <property type="component" value="Unassembled WGS sequence"/>
</dbReference>
<name>A0A9W4S7G3_9PEZI</name>
<evidence type="ECO:0000313" key="2">
    <source>
        <dbReference type="EMBL" id="CAI0654498.1"/>
    </source>
</evidence>
<evidence type="ECO:0000256" key="1">
    <source>
        <dbReference type="SAM" id="MobiDB-lite"/>
    </source>
</evidence>
<organism evidence="2 3">
    <name type="scientific">Colletotrichum noveboracense</name>
    <dbReference type="NCBI Taxonomy" id="2664923"/>
    <lineage>
        <taxon>Eukaryota</taxon>
        <taxon>Fungi</taxon>
        <taxon>Dikarya</taxon>
        <taxon>Ascomycota</taxon>
        <taxon>Pezizomycotina</taxon>
        <taxon>Sordariomycetes</taxon>
        <taxon>Hypocreomycetidae</taxon>
        <taxon>Glomerellales</taxon>
        <taxon>Glomerellaceae</taxon>
        <taxon>Colletotrichum</taxon>
        <taxon>Colletotrichum gloeosporioides species complex</taxon>
    </lineage>
</organism>
<feature type="region of interest" description="Disordered" evidence="1">
    <location>
        <begin position="169"/>
        <end position="227"/>
    </location>
</feature>
<gene>
    <name evidence="2" type="ORF">CGXH109_LOCUS138684</name>
</gene>
<sequence>MAPVFPFRYTIYGAGFSAAHDPSFPISNRPDGRMAFLNPVQRRRFKLDRKRVAQLNGRPFLVQWFLPITRWGKTLKNTIEDDLRNLVHPGRLLHLSLYSISRRTIEHPQSDIVIVAQVATEEARPNHSQLRSQVYPEILRLLSSPEVGRPEIGCCVEYAIDPRRLLNPLGILPPQEPRKDLTRTPDLSSSGSSSSSNSKPSNSITAPLDSDGPQPPEDEDEKAKEEADLFCEFFDIDAYYGTNSPGDPSTES</sequence>
<accession>A0A9W4S7G3</accession>
<proteinExistence type="predicted"/>
<protein>
    <submittedName>
        <fullName evidence="2">Uncharacterized protein</fullName>
    </submittedName>
</protein>
<keyword evidence="3" id="KW-1185">Reference proteome</keyword>
<comment type="caution">
    <text evidence="2">The sequence shown here is derived from an EMBL/GenBank/DDBJ whole genome shotgun (WGS) entry which is preliminary data.</text>
</comment>
<feature type="compositionally biased region" description="Low complexity" evidence="1">
    <location>
        <begin position="188"/>
        <end position="203"/>
    </location>
</feature>
<evidence type="ECO:0000313" key="3">
    <source>
        <dbReference type="Proteomes" id="UP001152533"/>
    </source>
</evidence>